<dbReference type="EMBL" id="QOIP01000001">
    <property type="protein sequence ID" value="RLU26670.1"/>
    <property type="molecule type" value="Genomic_DNA"/>
</dbReference>
<organism evidence="1 2">
    <name type="scientific">Ooceraea biroi</name>
    <name type="common">Clonal raider ant</name>
    <name type="synonym">Cerapachys biroi</name>
    <dbReference type="NCBI Taxonomy" id="2015173"/>
    <lineage>
        <taxon>Eukaryota</taxon>
        <taxon>Metazoa</taxon>
        <taxon>Ecdysozoa</taxon>
        <taxon>Arthropoda</taxon>
        <taxon>Hexapoda</taxon>
        <taxon>Insecta</taxon>
        <taxon>Pterygota</taxon>
        <taxon>Neoptera</taxon>
        <taxon>Endopterygota</taxon>
        <taxon>Hymenoptera</taxon>
        <taxon>Apocrita</taxon>
        <taxon>Aculeata</taxon>
        <taxon>Formicoidea</taxon>
        <taxon>Formicidae</taxon>
        <taxon>Dorylinae</taxon>
        <taxon>Ooceraea</taxon>
    </lineage>
</organism>
<sequence>MNGDKRDITFDNAEMPYPRWTARKSWQPVTINV</sequence>
<proteinExistence type="predicted"/>
<evidence type="ECO:0000313" key="2">
    <source>
        <dbReference type="Proteomes" id="UP000279307"/>
    </source>
</evidence>
<gene>
    <name evidence="1" type="ORF">DMN91_000467</name>
</gene>
<dbReference type="AlphaFoldDB" id="A0A3L8E1R6"/>
<name>A0A3L8E1R6_OOCBI</name>
<dbReference type="Proteomes" id="UP000279307">
    <property type="component" value="Chromosome 1"/>
</dbReference>
<feature type="non-terminal residue" evidence="1">
    <location>
        <position position="33"/>
    </location>
</feature>
<evidence type="ECO:0000313" key="1">
    <source>
        <dbReference type="EMBL" id="RLU26670.1"/>
    </source>
</evidence>
<accession>A0A3L8E1R6</accession>
<reference evidence="1 2" key="1">
    <citation type="journal article" date="2018" name="Genome Res.">
        <title>The genomic architecture and molecular evolution of ant odorant receptors.</title>
        <authorList>
            <person name="McKenzie S.K."/>
            <person name="Kronauer D.J.C."/>
        </authorList>
    </citation>
    <scope>NUCLEOTIDE SEQUENCE [LARGE SCALE GENOMIC DNA]</scope>
    <source>
        <strain evidence="1">Clonal line C1</strain>
    </source>
</reference>
<protein>
    <submittedName>
        <fullName evidence="1">Uncharacterized protein</fullName>
    </submittedName>
</protein>
<comment type="caution">
    <text evidence="1">The sequence shown here is derived from an EMBL/GenBank/DDBJ whole genome shotgun (WGS) entry which is preliminary data.</text>
</comment>